<feature type="transmembrane region" description="Helical" evidence="17">
    <location>
        <begin position="1596"/>
        <end position="1617"/>
    </location>
</feature>
<evidence type="ECO:0000256" key="2">
    <source>
        <dbReference type="ARBA" id="ARBA00004496"/>
    </source>
</evidence>
<feature type="region of interest" description="Disordered" evidence="16">
    <location>
        <begin position="1668"/>
        <end position="1916"/>
    </location>
</feature>
<keyword evidence="12" id="KW-0630">Potassium</keyword>
<evidence type="ECO:0000313" key="19">
    <source>
        <dbReference type="EMBL" id="KAF5322260.1"/>
    </source>
</evidence>
<feature type="compositionally biased region" description="Low complexity" evidence="16">
    <location>
        <begin position="183"/>
        <end position="225"/>
    </location>
</feature>
<feature type="compositionally biased region" description="Polar residues" evidence="16">
    <location>
        <begin position="2558"/>
        <end position="2576"/>
    </location>
</feature>
<feature type="compositionally biased region" description="Low complexity" evidence="16">
    <location>
        <begin position="90"/>
        <end position="104"/>
    </location>
</feature>
<evidence type="ECO:0000256" key="3">
    <source>
        <dbReference type="ARBA" id="ARBA00005775"/>
    </source>
</evidence>
<dbReference type="SUPFAM" id="SSF101489">
    <property type="entry name" value="Eukaryotic initiation factor 4f subunit eIF4g, eIF4e-binding domain"/>
    <property type="match status" value="1"/>
</dbReference>
<feature type="compositionally biased region" description="Basic and acidic residues" evidence="16">
    <location>
        <begin position="501"/>
        <end position="645"/>
    </location>
</feature>
<dbReference type="GO" id="GO:0010494">
    <property type="term" value="C:cytoplasmic stress granule"/>
    <property type="evidence" value="ECO:0007669"/>
    <property type="project" value="UniProtKB-ARBA"/>
</dbReference>
<feature type="compositionally biased region" description="Polar residues" evidence="16">
    <location>
        <begin position="727"/>
        <end position="736"/>
    </location>
</feature>
<dbReference type="NCBIfam" id="TIGR00934">
    <property type="entry name" value="2a38euk"/>
    <property type="match status" value="1"/>
</dbReference>
<feature type="compositionally biased region" description="Pro residues" evidence="16">
    <location>
        <begin position="397"/>
        <end position="408"/>
    </location>
</feature>
<dbReference type="Pfam" id="PF02854">
    <property type="entry name" value="MIF4G"/>
    <property type="match status" value="1"/>
</dbReference>
<dbReference type="InterPro" id="IPR003891">
    <property type="entry name" value="Initiation_fac_eIF4g_MI"/>
</dbReference>
<keyword evidence="6" id="KW-0633">Potassium transport</keyword>
<name>A0A8H5BFF1_9AGAR</name>
<feature type="region of interest" description="Disordered" evidence="16">
    <location>
        <begin position="90"/>
        <end position="314"/>
    </location>
</feature>
<feature type="compositionally biased region" description="Pro residues" evidence="16">
    <location>
        <begin position="293"/>
        <end position="307"/>
    </location>
</feature>
<dbReference type="SMART" id="SM00543">
    <property type="entry name" value="MIF4G"/>
    <property type="match status" value="1"/>
</dbReference>
<organism evidence="19 20">
    <name type="scientific">Psilocybe cf. subviscida</name>
    <dbReference type="NCBI Taxonomy" id="2480587"/>
    <lineage>
        <taxon>Eukaryota</taxon>
        <taxon>Fungi</taxon>
        <taxon>Dikarya</taxon>
        <taxon>Basidiomycota</taxon>
        <taxon>Agaricomycotina</taxon>
        <taxon>Agaricomycetes</taxon>
        <taxon>Agaricomycetidae</taxon>
        <taxon>Agaricales</taxon>
        <taxon>Agaricineae</taxon>
        <taxon>Strophariaceae</taxon>
        <taxon>Psilocybe</taxon>
    </lineage>
</organism>
<feature type="compositionally biased region" description="Polar residues" evidence="16">
    <location>
        <begin position="1892"/>
        <end position="1916"/>
    </location>
</feature>
<feature type="region of interest" description="Disordered" evidence="16">
    <location>
        <begin position="861"/>
        <end position="945"/>
    </location>
</feature>
<dbReference type="Pfam" id="PF02847">
    <property type="entry name" value="MA3"/>
    <property type="match status" value="1"/>
</dbReference>
<dbReference type="PROSITE" id="PS51366">
    <property type="entry name" value="MI"/>
    <property type="match status" value="1"/>
</dbReference>
<feature type="region of interest" description="Disordered" evidence="16">
    <location>
        <begin position="661"/>
        <end position="736"/>
    </location>
</feature>
<dbReference type="EMBL" id="JAACJJ010000028">
    <property type="protein sequence ID" value="KAF5322260.1"/>
    <property type="molecule type" value="Genomic_DNA"/>
</dbReference>
<evidence type="ECO:0000256" key="8">
    <source>
        <dbReference type="ARBA" id="ARBA00022553"/>
    </source>
</evidence>
<evidence type="ECO:0000256" key="11">
    <source>
        <dbReference type="ARBA" id="ARBA00022917"/>
    </source>
</evidence>
<feature type="transmembrane region" description="Helical" evidence="17">
    <location>
        <begin position="2014"/>
        <end position="2038"/>
    </location>
</feature>
<keyword evidence="10" id="KW-0694">RNA-binding</keyword>
<evidence type="ECO:0000256" key="5">
    <source>
        <dbReference type="ARBA" id="ARBA00022490"/>
    </source>
</evidence>
<feature type="compositionally biased region" description="Low complexity" evidence="16">
    <location>
        <begin position="661"/>
        <end position="676"/>
    </location>
</feature>
<dbReference type="InterPro" id="IPR036211">
    <property type="entry name" value="eIF4G_eIF4E-bd_sf"/>
</dbReference>
<feature type="compositionally biased region" description="Basic residues" evidence="16">
    <location>
        <begin position="2410"/>
        <end position="2427"/>
    </location>
</feature>
<dbReference type="FunFam" id="1.25.40.180:FF:000020">
    <property type="entry name" value="Eukaryotic translation initiation factor subunit"/>
    <property type="match status" value="1"/>
</dbReference>
<feature type="domain" description="MI" evidence="18">
    <location>
        <begin position="1426"/>
        <end position="1547"/>
    </location>
</feature>
<feature type="compositionally biased region" description="Basic and acidic residues" evidence="16">
    <location>
        <begin position="677"/>
        <end position="686"/>
    </location>
</feature>
<dbReference type="Gene3D" id="1.25.40.180">
    <property type="match status" value="2"/>
</dbReference>
<feature type="region of interest" description="Disordered" evidence="16">
    <location>
        <begin position="1258"/>
        <end position="1427"/>
    </location>
</feature>
<keyword evidence="7" id="KW-0396">Initiation factor</keyword>
<feature type="region of interest" description="Disordered" evidence="16">
    <location>
        <begin position="1"/>
        <end position="73"/>
    </location>
</feature>
<feature type="compositionally biased region" description="Basic and acidic residues" evidence="16">
    <location>
        <begin position="1258"/>
        <end position="1270"/>
    </location>
</feature>
<feature type="compositionally biased region" description="Polar residues" evidence="16">
    <location>
        <begin position="874"/>
        <end position="896"/>
    </location>
</feature>
<feature type="compositionally biased region" description="Basic and acidic residues" evidence="16">
    <location>
        <begin position="1413"/>
        <end position="1427"/>
    </location>
</feature>
<feature type="compositionally biased region" description="Low complexity" evidence="16">
    <location>
        <begin position="934"/>
        <end position="945"/>
    </location>
</feature>
<keyword evidence="13 17" id="KW-1133">Transmembrane helix</keyword>
<evidence type="ECO:0000256" key="16">
    <source>
        <dbReference type="SAM" id="MobiDB-lite"/>
    </source>
</evidence>
<evidence type="ECO:0000256" key="6">
    <source>
        <dbReference type="ARBA" id="ARBA00022538"/>
    </source>
</evidence>
<accession>A0A8H5BFF1</accession>
<dbReference type="GO" id="GO:0003743">
    <property type="term" value="F:translation initiation factor activity"/>
    <property type="evidence" value="ECO:0007669"/>
    <property type="project" value="UniProtKB-KW"/>
</dbReference>
<feature type="compositionally biased region" description="Pro residues" evidence="16">
    <location>
        <begin position="355"/>
        <end position="365"/>
    </location>
</feature>
<evidence type="ECO:0000256" key="7">
    <source>
        <dbReference type="ARBA" id="ARBA00022540"/>
    </source>
</evidence>
<feature type="compositionally biased region" description="Basic and acidic residues" evidence="16">
    <location>
        <begin position="1881"/>
        <end position="1890"/>
    </location>
</feature>
<keyword evidence="8" id="KW-0597">Phosphoprotein</keyword>
<keyword evidence="5" id="KW-0963">Cytoplasm</keyword>
<dbReference type="Proteomes" id="UP000567179">
    <property type="component" value="Unassembled WGS sequence"/>
</dbReference>
<feature type="compositionally biased region" description="Polar residues" evidence="16">
    <location>
        <begin position="707"/>
        <end position="718"/>
    </location>
</feature>
<keyword evidence="4" id="KW-0813">Transport</keyword>
<feature type="region of interest" description="Disordered" evidence="16">
    <location>
        <begin position="345"/>
        <end position="645"/>
    </location>
</feature>
<feature type="compositionally biased region" description="Polar residues" evidence="16">
    <location>
        <begin position="1"/>
        <end position="11"/>
    </location>
</feature>
<feature type="compositionally biased region" description="Low complexity" evidence="16">
    <location>
        <begin position="1348"/>
        <end position="1377"/>
    </location>
</feature>
<dbReference type="InterPro" id="IPR003890">
    <property type="entry name" value="MIF4G-like_typ-3"/>
</dbReference>
<dbReference type="Pfam" id="PF02386">
    <property type="entry name" value="TrkH"/>
    <property type="match status" value="1"/>
</dbReference>
<dbReference type="Gene3D" id="1.20.970.30">
    <property type="entry name" value="eIF4G, eIF4E-binding domain"/>
    <property type="match status" value="1"/>
</dbReference>
<dbReference type="InterPro" id="IPR051143">
    <property type="entry name" value="TrkH_K-transport"/>
</dbReference>
<feature type="transmembrane region" description="Helical" evidence="17">
    <location>
        <begin position="2086"/>
        <end position="2108"/>
    </location>
</feature>
<evidence type="ECO:0000256" key="17">
    <source>
        <dbReference type="SAM" id="Phobius"/>
    </source>
</evidence>
<keyword evidence="15 17" id="KW-0472">Membrane</keyword>
<evidence type="ECO:0000256" key="10">
    <source>
        <dbReference type="ARBA" id="ARBA00022884"/>
    </source>
</evidence>
<feature type="compositionally biased region" description="Polar residues" evidence="16">
    <location>
        <begin position="480"/>
        <end position="492"/>
    </location>
</feature>
<protein>
    <recommendedName>
        <fullName evidence="18">MI domain-containing protein</fullName>
    </recommendedName>
</protein>
<proteinExistence type="inferred from homology"/>
<keyword evidence="14" id="KW-0406">Ion transport</keyword>
<dbReference type="Pfam" id="PF12152">
    <property type="entry name" value="eIF_4G1"/>
    <property type="match status" value="1"/>
</dbReference>
<feature type="compositionally biased region" description="Polar residues" evidence="16">
    <location>
        <begin position="239"/>
        <end position="269"/>
    </location>
</feature>
<feature type="compositionally biased region" description="Basic and acidic residues" evidence="16">
    <location>
        <begin position="904"/>
        <end position="921"/>
    </location>
</feature>
<feature type="compositionally biased region" description="Low complexity" evidence="16">
    <location>
        <begin position="34"/>
        <end position="49"/>
    </location>
</feature>
<keyword evidence="20" id="KW-1185">Reference proteome</keyword>
<dbReference type="InterPro" id="IPR004773">
    <property type="entry name" value="K/Na_transp_Trk1/HKT1"/>
</dbReference>
<feature type="compositionally biased region" description="Low complexity" evidence="16">
    <location>
        <begin position="1401"/>
        <end position="1411"/>
    </location>
</feature>
<comment type="similarity">
    <text evidence="3">Belongs to the eukaryotic initiation factor 4G family.</text>
</comment>
<dbReference type="GO" id="GO:0003723">
    <property type="term" value="F:RNA binding"/>
    <property type="evidence" value="ECO:0007669"/>
    <property type="project" value="UniProtKB-KW"/>
</dbReference>
<dbReference type="OrthoDB" id="9999863at2759"/>
<evidence type="ECO:0000256" key="4">
    <source>
        <dbReference type="ARBA" id="ARBA00022448"/>
    </source>
</evidence>
<feature type="compositionally biased region" description="Basic and acidic residues" evidence="16">
    <location>
        <begin position="1675"/>
        <end position="1700"/>
    </location>
</feature>
<evidence type="ECO:0000256" key="13">
    <source>
        <dbReference type="ARBA" id="ARBA00022989"/>
    </source>
</evidence>
<feature type="region of interest" description="Disordered" evidence="16">
    <location>
        <begin position="2381"/>
        <end position="2440"/>
    </location>
</feature>
<sequence>MSKSSTATAPKNPTPLPAKSAWSRGPPQPPSAPSPRSQSPAPTTPSQPTHSRRPSTLGQGVPIKDGVSVNRSNVGAVKQGAAVTFGSIDDVSAPISSSPAAAPALKSEGVRSFGSVPAATPPSHVNGKASISSRTPVVQPASAATSTPAASTPPASAAPATTAVTPSATPKPKIDVKKMFMNPTSAPASSAPPSDTSSPSMRNAPLPSQPSSSHQGPSAHGPSSSLAHSYTPFVPSQMRPPQNNGPNAPRSPQYSRQMPNGSGPRSQSGQNGGPSTGLSSPRLGPHPHNGPASPMPGPPAQIPPQMPTPMQAPMHQHMGMPWPATYYPQYPHDPNQYMYAGWYGAPPQPMQMQPGMPPHQPPNQHLPPHSGMPMSPRNPPTALQGPGTPTVSHAMPTPHPAHPPPPMSHPSNSIGGLTSPPPTPSSAAPRLNAGSNAFVPRTRVTLKKEDGTEVNLENLSKASPHTAPPASPSPHHSSPYRNGSPSMPQTPNRPRPASIRIESEDQRKARLAAEEKKHQEEARATAEAEEKVRKEKEEAERLVKEKEEKARKEKEQEERKVREAEEAKRKEEKRLKAEEEERLRKEQEEKEKEEQRKREEEERIRREAEEAEAKRIADQKAKKEEEERLEAERAKKAEEEALAKAREVEAERLRVEAEAIAAAAAAKKAAEPAPELQDTKPEESQIAKETPAPTPSEDKPAKDGLRINTTSPTLQRTTRPGPLDLTTAKSSNTPNPLATARIIVDIGSIQYPEGISSPRPDLNENAKEGKFRYDRDFLLQFMSICKEKPAMLPPLDAIGLEPNGDIPMTRGGSGRHRQGAPVASRQGSIGLGFSPGTFSGKPGASNPFGMGMGHFATPGSKLSSEDRFAASGNRAASVSGTMFNNRPTPVTRTVSQGGPGGGPLRERTRSKRGEGVRDPKKSTGNQNQGGHGGYNSYQQQQQQLQANLEPVAPLQVSENRWDRKAIQIDPNSPEMVDRKVKGLLNKLTMEKFDSISDQIIQWANKSENEKDGRTLIQVIRLVFEKATDEATWSEMYARLCRKMMEQISPKVQDDGIRNNEGKPIAGGQLFRKYLLNRCQEDFERGWVAKETTAAAAASKATEDEAVKVANDSQKADGKGGDDEVALYSEEYYAAQKAKRQGLGLIKFIGELFKLQMLTERIMHECVKKLLGNVDNPEEEEIESLCKLLTTVGGMLDTPKARAHLDVYFSRMKELTKSPNVTSRMQYMLIDLIELRERKWVSRTAVAAPATIAQIHENAAKEKAAAEKDSIQRQAMSRGGSRRGGTRDEHSQVGPDGWAVAGGNAPRAPAKAGDLSHFGKISKGQPMTFGPSSVFAGKKGAADKRESLSRTSSSSNMFSMLSSQAAETPEAAAKPAEPAQRRRLVLQPRSKPVGGEPGESQSPAEGSEAGSDAGEEKDAAPEMSEEAAKKKIAEDVKEFFAVRSLSEAEVYFTNIPAAHHYRLVDTLVTKAVESKEADAKLVADFFEQTATKGTCSAEAFEAGLLPVAEIIDDIAIDAPKAFQLFAMMIKGAGLDEARRSNLASNTFTPLIFSGIFYASNGRYKISYIDSLFNCVSAMTVCGLATINLSSLTGFQQALLFFQMCIGNPVIVSWVIVYMRRYFFARKFEDMLEAAAMRKAASLIEQAETKSKPWPHRMFAYLKGNHIELEDEDDPDTKEKKRRDGVLQKLRPDMIRRMDDAPKLVNPSGWVSENRPPSVKGIEITNVHLSPKPSPSPVESRSSSEEDVAVQKPTPPPTTRDSNKSIPIRRSSSTDNPGPRRRRLSDPGAVSRPSSPTSAPMHRFETVTFAGPTTPPRVPKSFPRTQTIEFAPDPLRSYVPDPMRRRGRSGFSHSGIPEALPEEMDDSRPRRRSVLSHTSIQEARPEGPERRNSYGRSSVPMSRYGTTHTTSSFRSGHHSIPTTAMTQGYGGFPTPLELLRRLLDRLSPKFKNKLTRTLTMPATVSLTPSRAGTDQGKRHAPYISFDAIVGRNSSFHMLTQEQLDELGGVEYRALNALLWIVATYHLAIQLVAFAIIGPYMRIHKWVPVFQSQIRPLNTVWFSAFQVVSAYTNTGTSLVDQSMVPFQKAYPMIVVEIFLILAGNTAFPVFLRFSIWCLSKVVPLGSRIHETLHFLLDHPRRCFIYLFPSHQTWFLLTIVLGLTFIDWFFFLVLDIHNPSIAAIPTGVRVLDGLLQATAVRAAGFGVVTLADLAPAVKVLYVVMMYISVYPIAMSVRSTNVYEERSLGLFNPHDHDTGDSEDTFVASGDRMTVWSRYLAMHARQQLAFDMWWLALSVFLICIIEKNNLEDTATLGWFNTFRIIFELVSAYGTVGLSLGIPDQNYSFSGAFHPLSKLIVCLVMLRGRHRGLPVAIDRAIMLPVEFNDNNGESTPEGDDNLPPDVDASSTAYSSGLRHKLGRASSRASRRSRMSRQSDDFNASGHDHRLTRHLQHATEDVNNTEVTFDVRPIKRKRGPRSETGAWSSPNINGDSEGTNLTNLIFPTTSLASLHFPLDNWIIDMPYATHEEPYIVNSSEYPMEIDLCSLLETMKLGASDSVKENTVAQVANQQPESVQNTKQPEVTHDDIMAEDTNYHSDTASEKSSSSSNANNSSASPFEYGCAYLQVIHAQMQDYPTTNGEYLDAIFTHREILYSYPAAHHGCARAFSDLAYEIETRAWRADREADMEAVTAFRHEAWMIASTLAPVTTIPKPDVSQSSTRSAHACIMMPMA</sequence>
<feature type="transmembrane region" description="Helical" evidence="17">
    <location>
        <begin position="2150"/>
        <end position="2170"/>
    </location>
</feature>
<feature type="region of interest" description="Disordered" evidence="16">
    <location>
        <begin position="1099"/>
        <end position="1120"/>
    </location>
</feature>
<evidence type="ECO:0000256" key="1">
    <source>
        <dbReference type="ARBA" id="ARBA00004141"/>
    </source>
</evidence>
<evidence type="ECO:0000256" key="14">
    <source>
        <dbReference type="ARBA" id="ARBA00023065"/>
    </source>
</evidence>
<keyword evidence="9 17" id="KW-0812">Transmembrane</keyword>
<evidence type="ECO:0000259" key="18">
    <source>
        <dbReference type="PROSITE" id="PS51366"/>
    </source>
</evidence>
<dbReference type="GO" id="GO:0140107">
    <property type="term" value="F:high-affinity potassium ion transmembrane transporter activity"/>
    <property type="evidence" value="ECO:0007669"/>
    <property type="project" value="TreeGrafter"/>
</dbReference>
<dbReference type="PANTHER" id="PTHR31064">
    <property type="entry name" value="POTASSIUM TRANSPORT PROTEIN DDB_G0292412-RELATED"/>
    <property type="match status" value="1"/>
</dbReference>
<dbReference type="GO" id="GO:0030007">
    <property type="term" value="P:intracellular potassium ion homeostasis"/>
    <property type="evidence" value="ECO:0007669"/>
    <property type="project" value="TreeGrafter"/>
</dbReference>
<evidence type="ECO:0000313" key="20">
    <source>
        <dbReference type="Proteomes" id="UP000567179"/>
    </source>
</evidence>
<evidence type="ECO:0000256" key="9">
    <source>
        <dbReference type="ARBA" id="ARBA00022692"/>
    </source>
</evidence>
<dbReference type="InterPro" id="IPR022745">
    <property type="entry name" value="eIF4G1_eIF4E-bd"/>
</dbReference>
<feature type="compositionally biased region" description="Basic and acidic residues" evidence="16">
    <location>
        <begin position="696"/>
        <end position="705"/>
    </location>
</feature>
<dbReference type="GO" id="GO:1990573">
    <property type="term" value="P:potassium ion import across plasma membrane"/>
    <property type="evidence" value="ECO:0007669"/>
    <property type="project" value="TreeGrafter"/>
</dbReference>
<dbReference type="SUPFAM" id="SSF48371">
    <property type="entry name" value="ARM repeat"/>
    <property type="match status" value="2"/>
</dbReference>
<feature type="compositionally biased region" description="Low complexity" evidence="16">
    <location>
        <begin position="140"/>
        <end position="170"/>
    </location>
</feature>
<evidence type="ECO:0000256" key="15">
    <source>
        <dbReference type="ARBA" id="ARBA00023136"/>
    </source>
</evidence>
<feature type="region of interest" description="Disordered" evidence="16">
    <location>
        <begin position="2558"/>
        <end position="2578"/>
    </location>
</feature>
<reference evidence="19 20" key="1">
    <citation type="journal article" date="2020" name="ISME J.">
        <title>Uncovering the hidden diversity of litter-decomposition mechanisms in mushroom-forming fungi.</title>
        <authorList>
            <person name="Floudas D."/>
            <person name="Bentzer J."/>
            <person name="Ahren D."/>
            <person name="Johansson T."/>
            <person name="Persson P."/>
            <person name="Tunlid A."/>
        </authorList>
    </citation>
    <scope>NUCLEOTIDE SEQUENCE [LARGE SCALE GENOMIC DNA]</scope>
    <source>
        <strain evidence="19 20">CBS 101986</strain>
    </source>
</reference>
<comment type="caution">
    <text evidence="19">The sequence shown here is derived from an EMBL/GenBank/DDBJ whole genome shotgun (WGS) entry which is preliminary data.</text>
</comment>
<evidence type="ECO:0000256" key="12">
    <source>
        <dbReference type="ARBA" id="ARBA00022958"/>
    </source>
</evidence>
<dbReference type="InterPro" id="IPR016024">
    <property type="entry name" value="ARM-type_fold"/>
</dbReference>
<comment type="subcellular location">
    <subcellularLocation>
        <location evidence="2">Cytoplasm</location>
    </subcellularLocation>
    <subcellularLocation>
        <location evidence="1">Membrane</location>
        <topology evidence="1">Multi-pass membrane protein</topology>
    </subcellularLocation>
</comment>
<dbReference type="PANTHER" id="PTHR31064:SF30">
    <property type="entry name" value="HIGH-AFFINITY POTASSIUM TRANSPORT PROTEIN-RELATED"/>
    <property type="match status" value="1"/>
</dbReference>
<gene>
    <name evidence="19" type="ORF">D9619_001698</name>
</gene>
<dbReference type="InterPro" id="IPR003445">
    <property type="entry name" value="Cat_transpt"/>
</dbReference>
<dbReference type="GO" id="GO:0005886">
    <property type="term" value="C:plasma membrane"/>
    <property type="evidence" value="ECO:0007669"/>
    <property type="project" value="TreeGrafter"/>
</dbReference>
<keyword evidence="11" id="KW-0648">Protein biosynthesis</keyword>